<dbReference type="AlphaFoldDB" id="A0A212EWD2"/>
<reference evidence="19 20" key="1">
    <citation type="journal article" date="2011" name="Cell">
        <title>The monarch butterfly genome yields insights into long-distance migration.</title>
        <authorList>
            <person name="Zhan S."/>
            <person name="Merlin C."/>
            <person name="Boore J.L."/>
            <person name="Reppert S.M."/>
        </authorList>
    </citation>
    <scope>NUCLEOTIDE SEQUENCE [LARGE SCALE GENOMIC DNA]</scope>
    <source>
        <strain evidence="19">F-2</strain>
    </source>
</reference>
<proteinExistence type="inferred from homology"/>
<evidence type="ECO:0000256" key="10">
    <source>
        <dbReference type="ARBA" id="ARBA00023098"/>
    </source>
</evidence>
<dbReference type="InParanoid" id="A0A212EWD2"/>
<keyword evidence="20" id="KW-1185">Reference proteome</keyword>
<evidence type="ECO:0000256" key="12">
    <source>
        <dbReference type="ARBA" id="ARBA00035673"/>
    </source>
</evidence>
<dbReference type="GO" id="GO:0047408">
    <property type="term" value="F:alkenylglycerophosphocholine hydrolase activity"/>
    <property type="evidence" value="ECO:0007669"/>
    <property type="project" value="UniProtKB-EC"/>
</dbReference>
<feature type="transmembrane region" description="Helical" evidence="18">
    <location>
        <begin position="137"/>
        <end position="154"/>
    </location>
</feature>
<dbReference type="PANTHER" id="PTHR31885">
    <property type="entry name" value="GH04784P"/>
    <property type="match status" value="1"/>
</dbReference>
<evidence type="ECO:0000256" key="11">
    <source>
        <dbReference type="ARBA" id="ARBA00023136"/>
    </source>
</evidence>
<evidence type="ECO:0000256" key="14">
    <source>
        <dbReference type="ARBA" id="ARBA00039876"/>
    </source>
</evidence>
<comment type="function">
    <text evidence="13">Catalyzes the hydrolysis of the vinyl ether bond of choline or ethanolamine lysoplasmalogens, forming fatty aldehyde and glycerophosphocholine or glycerophosphoethanolamine, respectively and is specific for the sn-2-deacylated (lyso) form of plasmalogen.</text>
</comment>
<feature type="transmembrane region" description="Helical" evidence="18">
    <location>
        <begin position="35"/>
        <end position="52"/>
    </location>
</feature>
<protein>
    <recommendedName>
        <fullName evidence="14">Lysoplasmalogenase TMEM86B</fullName>
        <ecNumber evidence="12">3.3.2.2</ecNumber>
    </recommendedName>
    <alternativeName>
        <fullName evidence="15">Transmembrane protein 86B</fullName>
    </alternativeName>
</protein>
<organism evidence="19 20">
    <name type="scientific">Danaus plexippus plexippus</name>
    <dbReference type="NCBI Taxonomy" id="278856"/>
    <lineage>
        <taxon>Eukaryota</taxon>
        <taxon>Metazoa</taxon>
        <taxon>Ecdysozoa</taxon>
        <taxon>Arthropoda</taxon>
        <taxon>Hexapoda</taxon>
        <taxon>Insecta</taxon>
        <taxon>Pterygota</taxon>
        <taxon>Neoptera</taxon>
        <taxon>Endopterygota</taxon>
        <taxon>Lepidoptera</taxon>
        <taxon>Glossata</taxon>
        <taxon>Ditrysia</taxon>
        <taxon>Papilionoidea</taxon>
        <taxon>Nymphalidae</taxon>
        <taxon>Danainae</taxon>
        <taxon>Danaini</taxon>
        <taxon>Danaina</taxon>
        <taxon>Danaus</taxon>
        <taxon>Danaus</taxon>
    </lineage>
</organism>
<evidence type="ECO:0000256" key="13">
    <source>
        <dbReference type="ARBA" id="ARBA00037660"/>
    </source>
</evidence>
<comment type="caution">
    <text evidence="19">The sequence shown here is derived from an EMBL/GenBank/DDBJ whole genome shotgun (WGS) entry which is preliminary data.</text>
</comment>
<dbReference type="InterPro" id="IPR012506">
    <property type="entry name" value="TMEM86B-like"/>
</dbReference>
<dbReference type="EMBL" id="AGBW02012057">
    <property type="protein sequence ID" value="OWR45754.1"/>
    <property type="molecule type" value="Genomic_DNA"/>
</dbReference>
<evidence type="ECO:0000256" key="8">
    <source>
        <dbReference type="ARBA" id="ARBA00022824"/>
    </source>
</evidence>
<comment type="catalytic activity">
    <reaction evidence="17">
        <text>a 1-O-(1Z-alkenyl)-sn-glycero-3-phosphocholine + H2O = a 2,3-saturated aldehyde + sn-glycerol 3-phosphocholine</text>
        <dbReference type="Rhea" id="RHEA:22544"/>
        <dbReference type="ChEBI" id="CHEBI:15377"/>
        <dbReference type="ChEBI" id="CHEBI:16870"/>
        <dbReference type="ChEBI" id="CHEBI:73359"/>
        <dbReference type="ChEBI" id="CHEBI:77287"/>
        <dbReference type="EC" id="3.3.2.2"/>
    </reaction>
</comment>
<accession>A0A212EWD2</accession>
<comment type="catalytic activity">
    <reaction evidence="16">
        <text>a 1-O-(1Z-alkenyl)-sn-glycero-3-phosphoethanolamine + H2O = a 2,3-saturated aldehyde + sn-glycero-3-phosphoethanolamine</text>
        <dbReference type="Rhea" id="RHEA:16905"/>
        <dbReference type="ChEBI" id="CHEBI:15377"/>
        <dbReference type="ChEBI" id="CHEBI:73359"/>
        <dbReference type="ChEBI" id="CHEBI:77288"/>
        <dbReference type="ChEBI" id="CHEBI:143890"/>
        <dbReference type="EC" id="3.3.2.2"/>
    </reaction>
</comment>
<evidence type="ECO:0000256" key="16">
    <source>
        <dbReference type="ARBA" id="ARBA00049458"/>
    </source>
</evidence>
<dbReference type="GO" id="GO:0005789">
    <property type="term" value="C:endoplasmic reticulum membrane"/>
    <property type="evidence" value="ECO:0007669"/>
    <property type="project" value="UniProtKB-SubCell"/>
</dbReference>
<feature type="transmembrane region" description="Helical" evidence="18">
    <location>
        <begin position="12"/>
        <end position="29"/>
    </location>
</feature>
<dbReference type="Proteomes" id="UP000007151">
    <property type="component" value="Unassembled WGS sequence"/>
</dbReference>
<feature type="non-terminal residue" evidence="19">
    <location>
        <position position="1"/>
    </location>
</feature>
<keyword evidence="5" id="KW-0963">Cytoplasm</keyword>
<gene>
    <name evidence="19" type="ORF">KGM_204626B</name>
</gene>
<evidence type="ECO:0000256" key="2">
    <source>
        <dbReference type="ARBA" id="ARBA00004496"/>
    </source>
</evidence>
<evidence type="ECO:0000256" key="3">
    <source>
        <dbReference type="ARBA" id="ARBA00007375"/>
    </source>
</evidence>
<evidence type="ECO:0000256" key="7">
    <source>
        <dbReference type="ARBA" id="ARBA00022801"/>
    </source>
</evidence>
<feature type="transmembrane region" description="Helical" evidence="18">
    <location>
        <begin position="114"/>
        <end position="131"/>
    </location>
</feature>
<evidence type="ECO:0000256" key="4">
    <source>
        <dbReference type="ARBA" id="ARBA00011738"/>
    </source>
</evidence>
<keyword evidence="7" id="KW-0378">Hydrolase</keyword>
<dbReference type="PANTHER" id="PTHR31885:SF7">
    <property type="entry name" value="LYSOPLASMALOGENASE"/>
    <property type="match status" value="1"/>
</dbReference>
<dbReference type="STRING" id="278856.A0A212EWD2"/>
<evidence type="ECO:0000313" key="20">
    <source>
        <dbReference type="Proteomes" id="UP000007151"/>
    </source>
</evidence>
<comment type="subunit">
    <text evidence="4">Homodimer.</text>
</comment>
<dbReference type="KEGG" id="dpl:KGM_204626B"/>
<sequence length="215" mass="22633">MKAIGSDGRARLVPFFKCVCVYFAAGGGASVTGAALKVAPVLCLLLCVLLRACAPTTTRHQRRYAWLISAGLALSAAGDALLVWPHRLEGGMAAFAGAHICYMTAFGLRPTAPLSALIMLLGAALYVHVVAPPAHLAIPVTCYALLLGGMAWRGSAKAGPQRLGSLLFVLSDAMLGYTLFSGTLPHQQLLVMSTYYVAQLCISLSALELPREPLH</sequence>
<name>A0A212EWD2_DANPL</name>
<evidence type="ECO:0000256" key="18">
    <source>
        <dbReference type="SAM" id="Phobius"/>
    </source>
</evidence>
<dbReference type="GO" id="GO:0006629">
    <property type="term" value="P:lipid metabolic process"/>
    <property type="evidence" value="ECO:0007669"/>
    <property type="project" value="UniProtKB-KW"/>
</dbReference>
<keyword evidence="8" id="KW-0256">Endoplasmic reticulum</keyword>
<keyword evidence="10" id="KW-0443">Lipid metabolism</keyword>
<keyword evidence="9 18" id="KW-1133">Transmembrane helix</keyword>
<keyword evidence="11 18" id="KW-0472">Membrane</keyword>
<dbReference type="eggNOG" id="KOG4804">
    <property type="taxonomic scope" value="Eukaryota"/>
</dbReference>
<feature type="transmembrane region" description="Helical" evidence="18">
    <location>
        <begin position="166"/>
        <end position="184"/>
    </location>
</feature>
<evidence type="ECO:0000313" key="19">
    <source>
        <dbReference type="EMBL" id="OWR45754.1"/>
    </source>
</evidence>
<evidence type="ECO:0000256" key="15">
    <source>
        <dbReference type="ARBA" id="ARBA00042674"/>
    </source>
</evidence>
<dbReference type="EC" id="3.3.2.2" evidence="12"/>
<dbReference type="FunCoup" id="A0A212EWD2">
    <property type="interactions" value="67"/>
</dbReference>
<comment type="subcellular location">
    <subcellularLocation>
        <location evidence="2">Cytoplasm</location>
    </subcellularLocation>
    <subcellularLocation>
        <location evidence="1">Endoplasmic reticulum membrane</location>
        <topology evidence="1">Multi-pass membrane protein</topology>
    </subcellularLocation>
</comment>
<dbReference type="Pfam" id="PF07947">
    <property type="entry name" value="YhhN"/>
    <property type="match status" value="1"/>
</dbReference>
<comment type="similarity">
    <text evidence="3">Belongs to the TMEM86 family.</text>
</comment>
<keyword evidence="6 18" id="KW-0812">Transmembrane</keyword>
<evidence type="ECO:0000256" key="1">
    <source>
        <dbReference type="ARBA" id="ARBA00004477"/>
    </source>
</evidence>
<evidence type="ECO:0000256" key="6">
    <source>
        <dbReference type="ARBA" id="ARBA00022692"/>
    </source>
</evidence>
<evidence type="ECO:0000256" key="17">
    <source>
        <dbReference type="ARBA" id="ARBA00049560"/>
    </source>
</evidence>
<evidence type="ECO:0000256" key="9">
    <source>
        <dbReference type="ARBA" id="ARBA00022989"/>
    </source>
</evidence>
<evidence type="ECO:0000256" key="5">
    <source>
        <dbReference type="ARBA" id="ARBA00022490"/>
    </source>
</evidence>